<evidence type="ECO:0000256" key="16">
    <source>
        <dbReference type="ARBA" id="ARBA00023098"/>
    </source>
</evidence>
<comment type="catalytic activity">
    <reaction evidence="31">
        <text>N,N-dimethylaniline + NADPH + O2 + H(+) = N,N-dimethylaniline N-oxide + NADP(+) + H2O</text>
        <dbReference type="Rhea" id="RHEA:24468"/>
        <dbReference type="ChEBI" id="CHEBI:15377"/>
        <dbReference type="ChEBI" id="CHEBI:15378"/>
        <dbReference type="ChEBI" id="CHEBI:15379"/>
        <dbReference type="ChEBI" id="CHEBI:16269"/>
        <dbReference type="ChEBI" id="CHEBI:17735"/>
        <dbReference type="ChEBI" id="CHEBI:57783"/>
        <dbReference type="ChEBI" id="CHEBI:58349"/>
        <dbReference type="EC" id="1.14.13.8"/>
    </reaction>
    <physiologicalReaction direction="left-to-right" evidence="31">
        <dbReference type="Rhea" id="RHEA:24469"/>
    </physiologicalReaction>
</comment>
<dbReference type="AlphaFoldDB" id="A0A2R2MPQ8"/>
<dbReference type="GO" id="GO:0034899">
    <property type="term" value="F:trimethylamine monooxygenase activity"/>
    <property type="evidence" value="ECO:0007669"/>
    <property type="project" value="UniProtKB-EC"/>
</dbReference>
<evidence type="ECO:0000256" key="15">
    <source>
        <dbReference type="ARBA" id="ARBA00023033"/>
    </source>
</evidence>
<comment type="subcellular location">
    <subcellularLocation>
        <location evidence="2">Endoplasmic reticulum membrane</location>
        <topology evidence="2">Single-pass membrane protein</topology>
    </subcellularLocation>
    <subcellularLocation>
        <location evidence="3">Microsome membrane</location>
    </subcellularLocation>
</comment>
<comment type="catalytic activity">
    <reaction evidence="32">
        <text>octan-3-one + NADPH + O2 + H(+) = pentyl propanoate + NADP(+) + H2O</text>
        <dbReference type="Rhea" id="RHEA:54840"/>
        <dbReference type="ChEBI" id="CHEBI:15377"/>
        <dbReference type="ChEBI" id="CHEBI:15378"/>
        <dbReference type="ChEBI" id="CHEBI:15379"/>
        <dbReference type="ChEBI" id="CHEBI:57783"/>
        <dbReference type="ChEBI" id="CHEBI:58349"/>
        <dbReference type="ChEBI" id="CHEBI:80946"/>
        <dbReference type="ChEBI" id="CHEBI:87373"/>
    </reaction>
    <physiologicalReaction direction="left-to-right" evidence="32">
        <dbReference type="Rhea" id="RHEA:54841"/>
    </physiologicalReaction>
</comment>
<comment type="catalytic activity">
    <reaction evidence="24">
        <text>NADPH + O2 + H(+) = H2O2 + NADP(+)</text>
        <dbReference type="Rhea" id="RHEA:11260"/>
        <dbReference type="ChEBI" id="CHEBI:15378"/>
        <dbReference type="ChEBI" id="CHEBI:15379"/>
        <dbReference type="ChEBI" id="CHEBI:16240"/>
        <dbReference type="ChEBI" id="CHEBI:57783"/>
        <dbReference type="ChEBI" id="CHEBI:58349"/>
        <dbReference type="EC" id="1.6.3.1"/>
    </reaction>
    <physiologicalReaction direction="left-to-right" evidence="24">
        <dbReference type="Rhea" id="RHEA:11261"/>
    </physiologicalReaction>
</comment>
<comment type="catalytic activity">
    <reaction evidence="23">
        <text>sulcatone + NADPH + O2 + H(+) = 4-methylpent-3-en-1-yl acetate + NADP(+) + H2O</text>
        <dbReference type="Rhea" id="RHEA:54864"/>
        <dbReference type="ChEBI" id="CHEBI:15377"/>
        <dbReference type="ChEBI" id="CHEBI:15378"/>
        <dbReference type="ChEBI" id="CHEBI:15379"/>
        <dbReference type="ChEBI" id="CHEBI:16310"/>
        <dbReference type="ChEBI" id="CHEBI:57783"/>
        <dbReference type="ChEBI" id="CHEBI:58349"/>
        <dbReference type="ChEBI" id="CHEBI:138373"/>
    </reaction>
    <physiologicalReaction direction="left-to-right" evidence="23">
        <dbReference type="Rhea" id="RHEA:54865"/>
    </physiologicalReaction>
</comment>
<evidence type="ECO:0000256" key="19">
    <source>
        <dbReference type="ARBA" id="ARBA00045957"/>
    </source>
</evidence>
<keyword evidence="7 33" id="KW-0285">Flavoprotein</keyword>
<evidence type="ECO:0000256" key="2">
    <source>
        <dbReference type="ARBA" id="ARBA00004389"/>
    </source>
</evidence>
<dbReference type="PRINTS" id="PR00370">
    <property type="entry name" value="FMOXYGENASE"/>
</dbReference>
<evidence type="ECO:0000256" key="23">
    <source>
        <dbReference type="ARBA" id="ARBA00047855"/>
    </source>
</evidence>
<evidence type="ECO:0000256" key="9">
    <source>
        <dbReference type="ARBA" id="ARBA00022824"/>
    </source>
</evidence>
<sequence length="479" mass="55378">MKSTIINTSKEMMCYSDFPIPKEYPNFMHNTFIMKYFHLYVEKFDLRKHIKFRHEIVHISQSSDHKVTGRWSVKVKDLVEDQEWMEDFDGVIICTGHHAKKHEPSFPGQEKFRGKIIHTHDYRDHKGYEDKRVVVIGVGNSGNDVATELGRISKQVYLSTRRGMWVLNRVDQYGLPIDIVSIRRILNWFIKIMPFNLMCSIGEQRVNSRFDHARYGIQPEHRIFSQHPTVNDDLPNRILSGGIIIKPNVKQFTETGVEFEDGTFEDNIDVVFLATGYIFGFPFLDEGVIKVKDNVVDLYKYVWPPNSPKSSLAVLGCIQPLGAIFPISELQCRWVTRVFKGLAKLPSKDEMYADIQRKREAMAKRYVKSQRHTIQVDYINYMDELAEQVGCKPDLVKLFCSDPSLAIEVATGPCTPYQYRLMGPGKWDGARNAIRTTMDRVYYPLGTRKVEGQNKAGHGLLKMLIFVIVIVAVLFKFFF</sequence>
<dbReference type="InterPro" id="IPR000960">
    <property type="entry name" value="Flavin_mOase"/>
</dbReference>
<evidence type="ECO:0000256" key="32">
    <source>
        <dbReference type="ARBA" id="ARBA00049475"/>
    </source>
</evidence>
<dbReference type="InParanoid" id="A0A2R2MPQ8"/>
<dbReference type="Proteomes" id="UP000085678">
    <property type="component" value="Unplaced"/>
</dbReference>
<dbReference type="PANTHER" id="PTHR23023">
    <property type="entry name" value="DIMETHYLANILINE MONOOXYGENASE"/>
    <property type="match status" value="1"/>
</dbReference>
<keyword evidence="9" id="KW-0256">Endoplasmic reticulum</keyword>
<dbReference type="GO" id="GO:0050660">
    <property type="term" value="F:flavin adenine dinucleotide binding"/>
    <property type="evidence" value="ECO:0007669"/>
    <property type="project" value="InterPro"/>
</dbReference>
<evidence type="ECO:0000256" key="31">
    <source>
        <dbReference type="ARBA" id="ARBA00049443"/>
    </source>
</evidence>
<evidence type="ECO:0000256" key="21">
    <source>
        <dbReference type="ARBA" id="ARBA00047426"/>
    </source>
</evidence>
<dbReference type="RefSeq" id="XP_023931997.1">
    <property type="nucleotide sequence ID" value="XM_024076229.1"/>
</dbReference>
<dbReference type="GO" id="GO:0016174">
    <property type="term" value="F:NAD(P)H oxidase H2O2-forming activity"/>
    <property type="evidence" value="ECO:0007669"/>
    <property type="project" value="UniProtKB-EC"/>
</dbReference>
<dbReference type="PRINTS" id="PR01125">
    <property type="entry name" value="FMOXYGENASE5"/>
</dbReference>
<evidence type="ECO:0000256" key="14">
    <source>
        <dbReference type="ARBA" id="ARBA00023002"/>
    </source>
</evidence>
<keyword evidence="16" id="KW-0443">Lipid metabolism</keyword>
<keyword evidence="14 33" id="KW-0560">Oxidoreductase</keyword>
<dbReference type="InterPro" id="IPR002257">
    <property type="entry name" value="Flavin_mOase_5"/>
</dbReference>
<dbReference type="SUPFAM" id="SSF51905">
    <property type="entry name" value="FAD/NAD(P)-binding domain"/>
    <property type="match status" value="2"/>
</dbReference>
<evidence type="ECO:0000256" key="26">
    <source>
        <dbReference type="ARBA" id="ARBA00048041"/>
    </source>
</evidence>
<comment type="catalytic activity">
    <reaction evidence="21">
        <text>hexan-3-one + NADPH + O2 + H(+) = propyl propanoate + NADP(+) + H2O</text>
        <dbReference type="Rhea" id="RHEA:54848"/>
        <dbReference type="ChEBI" id="CHEBI:15377"/>
        <dbReference type="ChEBI" id="CHEBI:15378"/>
        <dbReference type="ChEBI" id="CHEBI:15379"/>
        <dbReference type="ChEBI" id="CHEBI:57783"/>
        <dbReference type="ChEBI" id="CHEBI:58349"/>
        <dbReference type="ChEBI" id="CHEBI:89828"/>
        <dbReference type="ChEBI" id="CHEBI:89891"/>
    </reaction>
    <physiologicalReaction direction="left-to-right" evidence="21">
        <dbReference type="Rhea" id="RHEA:54849"/>
    </physiologicalReaction>
</comment>
<dbReference type="GO" id="GO:0006629">
    <property type="term" value="P:lipid metabolic process"/>
    <property type="evidence" value="ECO:0007669"/>
    <property type="project" value="UniProtKB-KW"/>
</dbReference>
<evidence type="ECO:0000256" key="10">
    <source>
        <dbReference type="ARBA" id="ARBA00022827"/>
    </source>
</evidence>
<comment type="catalytic activity">
    <reaction evidence="28">
        <text>octan-3-one + NADPH + O2 + H(+) = ethyl hexanoate + NADP(+) + H2O</text>
        <dbReference type="Rhea" id="RHEA:54856"/>
        <dbReference type="ChEBI" id="CHEBI:15377"/>
        <dbReference type="ChEBI" id="CHEBI:15378"/>
        <dbReference type="ChEBI" id="CHEBI:15379"/>
        <dbReference type="ChEBI" id="CHEBI:57783"/>
        <dbReference type="ChEBI" id="CHEBI:58349"/>
        <dbReference type="ChEBI" id="CHEBI:80946"/>
        <dbReference type="ChEBI" id="CHEBI:86055"/>
    </reaction>
    <physiologicalReaction direction="left-to-right" evidence="28">
        <dbReference type="Rhea" id="RHEA:54857"/>
    </physiologicalReaction>
</comment>
<keyword evidence="5" id="KW-0488">Methylation</keyword>
<dbReference type="FunFam" id="3.50.50.60:FF:000159">
    <property type="entry name" value="Dimethylaniline monooxygenase [N-oxide-forming]"/>
    <property type="match status" value="1"/>
</dbReference>
<keyword evidence="13 34" id="KW-1133">Transmembrane helix</keyword>
<dbReference type="OrthoDB" id="66881at2759"/>
<gene>
    <name evidence="36" type="primary">LOC106167749</name>
</gene>
<dbReference type="GO" id="GO:0004499">
    <property type="term" value="F:N,N-dimethylaniline monooxygenase activity"/>
    <property type="evidence" value="ECO:0007669"/>
    <property type="project" value="InterPro"/>
</dbReference>
<comment type="function">
    <text evidence="19">Broad spectrum monooxygenase that catalyzes the oxygenation of a wide variety of nitrogen- and sulfur-containing compounds including xenobiotics. Catalyzes the S-oxygenation of hypotaurine to produce taurine, an organic osmolyte involved in cell volume regulation as well as a variety of cytoprotective and developmental processes. In vitro, catalyzes the N-oxygenation of trimethylamine (TMA) to produce trimethylamine N-oxide (TMAO) and could therefore participate to the detoxification of this compound that is generated by the action of gut microbiota from dietary precursors such as choline, choline containing compounds, betaine or L-carnitine.</text>
</comment>
<evidence type="ECO:0000256" key="28">
    <source>
        <dbReference type="ARBA" id="ARBA00048459"/>
    </source>
</evidence>
<comment type="catalytic activity">
    <reaction evidence="29">
        <text>(2E)-geranial + NADPH + O2 + H(+) = (1E)-2,6-dimethylhepta-1,5-dien-1-yl formate + NADP(+) + H2O</text>
        <dbReference type="Rhea" id="RHEA:54860"/>
        <dbReference type="ChEBI" id="CHEBI:15377"/>
        <dbReference type="ChEBI" id="CHEBI:15378"/>
        <dbReference type="ChEBI" id="CHEBI:15379"/>
        <dbReference type="ChEBI" id="CHEBI:16980"/>
        <dbReference type="ChEBI" id="CHEBI:57783"/>
        <dbReference type="ChEBI" id="CHEBI:58349"/>
        <dbReference type="ChEBI" id="CHEBI:138375"/>
    </reaction>
    <physiologicalReaction direction="left-to-right" evidence="29">
        <dbReference type="Rhea" id="RHEA:54861"/>
    </physiologicalReaction>
</comment>
<evidence type="ECO:0000313" key="35">
    <source>
        <dbReference type="Proteomes" id="UP000085678"/>
    </source>
</evidence>
<evidence type="ECO:0000256" key="20">
    <source>
        <dbReference type="ARBA" id="ARBA00047338"/>
    </source>
</evidence>
<dbReference type="EC" id="1.-.-.-" evidence="33"/>
<evidence type="ECO:0000313" key="36">
    <source>
        <dbReference type="RefSeq" id="XP_023931997.1"/>
    </source>
</evidence>
<comment type="catalytic activity">
    <reaction evidence="22">
        <text>heptan-2-one + NADPH + O2 + H(+) = pentyl acetate + NADP(+) + H2O</text>
        <dbReference type="Rhea" id="RHEA:54836"/>
        <dbReference type="ChEBI" id="CHEBI:5672"/>
        <dbReference type="ChEBI" id="CHEBI:15377"/>
        <dbReference type="ChEBI" id="CHEBI:15378"/>
        <dbReference type="ChEBI" id="CHEBI:15379"/>
        <dbReference type="ChEBI" id="CHEBI:57783"/>
        <dbReference type="ChEBI" id="CHEBI:58349"/>
        <dbReference type="ChEBI" id="CHEBI:87362"/>
    </reaction>
    <physiologicalReaction direction="left-to-right" evidence="22">
        <dbReference type="Rhea" id="RHEA:54837"/>
    </physiologicalReaction>
</comment>
<keyword evidence="11" id="KW-0492">Microsome</keyword>
<evidence type="ECO:0000256" key="30">
    <source>
        <dbReference type="ARBA" id="ARBA00048990"/>
    </source>
</evidence>
<dbReference type="GeneID" id="106167749"/>
<comment type="catalytic activity">
    <reaction evidence="30">
        <text>heptan-4-one + NADPH + O2 + H(+) = propyl butanoate + NADP(+) + H2O</text>
        <dbReference type="Rhea" id="RHEA:54852"/>
        <dbReference type="ChEBI" id="CHEBI:15377"/>
        <dbReference type="ChEBI" id="CHEBI:15378"/>
        <dbReference type="ChEBI" id="CHEBI:15379"/>
        <dbReference type="ChEBI" id="CHEBI:57783"/>
        <dbReference type="ChEBI" id="CHEBI:58349"/>
        <dbReference type="ChEBI" id="CHEBI:89484"/>
        <dbReference type="ChEBI" id="CHEBI:89719"/>
    </reaction>
    <physiologicalReaction direction="left-to-right" evidence="30">
        <dbReference type="Rhea" id="RHEA:54853"/>
    </physiologicalReaction>
</comment>
<comment type="catalytic activity">
    <reaction evidence="26">
        <text>hypotaurine + NADPH + O2 + H(+) = taurine + NADP(+) + H2O</text>
        <dbReference type="Rhea" id="RHEA:69819"/>
        <dbReference type="ChEBI" id="CHEBI:15377"/>
        <dbReference type="ChEBI" id="CHEBI:15378"/>
        <dbReference type="ChEBI" id="CHEBI:15379"/>
        <dbReference type="ChEBI" id="CHEBI:57783"/>
        <dbReference type="ChEBI" id="CHEBI:57853"/>
        <dbReference type="ChEBI" id="CHEBI:58349"/>
        <dbReference type="ChEBI" id="CHEBI:507393"/>
        <dbReference type="EC" id="1.14.13.8"/>
    </reaction>
    <physiologicalReaction direction="left-to-right" evidence="26">
        <dbReference type="Rhea" id="RHEA:69820"/>
    </physiologicalReaction>
</comment>
<evidence type="ECO:0000256" key="17">
    <source>
        <dbReference type="ARBA" id="ARBA00023136"/>
    </source>
</evidence>
<dbReference type="GO" id="GO:0005789">
    <property type="term" value="C:endoplasmic reticulum membrane"/>
    <property type="evidence" value="ECO:0007669"/>
    <property type="project" value="UniProtKB-SubCell"/>
</dbReference>
<protein>
    <recommendedName>
        <fullName evidence="33">Flavin-containing monooxygenase</fullName>
        <ecNumber evidence="33">1.-.-.-</ecNumber>
    </recommendedName>
</protein>
<evidence type="ECO:0000256" key="34">
    <source>
        <dbReference type="SAM" id="Phobius"/>
    </source>
</evidence>
<comment type="similarity">
    <text evidence="4 33">Belongs to the FMO family.</text>
</comment>
<dbReference type="InterPro" id="IPR036188">
    <property type="entry name" value="FAD/NAD-bd_sf"/>
</dbReference>
<organism evidence="35 36">
    <name type="scientific">Lingula anatina</name>
    <name type="common">Brachiopod</name>
    <name type="synonym">Lingula unguis</name>
    <dbReference type="NCBI Taxonomy" id="7574"/>
    <lineage>
        <taxon>Eukaryota</taxon>
        <taxon>Metazoa</taxon>
        <taxon>Spiralia</taxon>
        <taxon>Lophotrochozoa</taxon>
        <taxon>Brachiopoda</taxon>
        <taxon>Linguliformea</taxon>
        <taxon>Lingulata</taxon>
        <taxon>Lingulida</taxon>
        <taxon>Linguloidea</taxon>
        <taxon>Lingulidae</taxon>
        <taxon>Lingula</taxon>
    </lineage>
</organism>
<evidence type="ECO:0000256" key="3">
    <source>
        <dbReference type="ARBA" id="ARBA00004524"/>
    </source>
</evidence>
<dbReference type="PIRSF" id="PIRSF000332">
    <property type="entry name" value="FMO"/>
    <property type="match status" value="1"/>
</dbReference>
<evidence type="ECO:0000256" key="33">
    <source>
        <dbReference type="RuleBase" id="RU361177"/>
    </source>
</evidence>
<accession>A0A2R2MPQ8</accession>
<dbReference type="InterPro" id="IPR020946">
    <property type="entry name" value="Flavin_mOase-like"/>
</dbReference>
<comment type="cofactor">
    <cofactor evidence="1 33">
        <name>FAD</name>
        <dbReference type="ChEBI" id="CHEBI:57692"/>
    </cofactor>
</comment>
<keyword evidence="10 33" id="KW-0274">FAD</keyword>
<dbReference type="Gene3D" id="3.50.50.60">
    <property type="entry name" value="FAD/NAD(P)-binding domain"/>
    <property type="match status" value="3"/>
</dbReference>
<evidence type="ECO:0000256" key="12">
    <source>
        <dbReference type="ARBA" id="ARBA00022857"/>
    </source>
</evidence>
<keyword evidence="17 34" id="KW-0472">Membrane</keyword>
<comment type="catalytic activity">
    <reaction evidence="25">
        <text>hexan-3-one + NADPH + O2 + H(+) = ethyl butanoate + NADP(+) + H2O</text>
        <dbReference type="Rhea" id="RHEA:54844"/>
        <dbReference type="ChEBI" id="CHEBI:15377"/>
        <dbReference type="ChEBI" id="CHEBI:15378"/>
        <dbReference type="ChEBI" id="CHEBI:15379"/>
        <dbReference type="ChEBI" id="CHEBI:57783"/>
        <dbReference type="ChEBI" id="CHEBI:58349"/>
        <dbReference type="ChEBI" id="CHEBI:88764"/>
        <dbReference type="ChEBI" id="CHEBI:89891"/>
    </reaction>
    <physiologicalReaction direction="left-to-right" evidence="25">
        <dbReference type="Rhea" id="RHEA:54845"/>
    </physiologicalReaction>
</comment>
<keyword evidence="8 34" id="KW-0812">Transmembrane</keyword>
<dbReference type="Pfam" id="PF00743">
    <property type="entry name" value="FMO-like"/>
    <property type="match status" value="1"/>
</dbReference>
<comment type="function">
    <text evidence="18">Acts as a Baeyer-Villiger monooxygenase on a broad range of substrates. Catalyzes the insertion of an oxygen atom into a carbon-carbon bond adjacent to a carbonyl, which converts ketones to esters. Active on diverse carbonyl compounds, whereas soft nucleophiles are mostly non- or poorly reactive. In contrast with other forms of FMO it is non- or poorly active on 'classical' substrates such as drugs, pesticides, and dietary components containing soft nucleophilic heteroatoms. Able to oxidize drug molecules bearing a carbonyl group on an aliphatic chain, such as nabumetone and pentoxifylline. Also, in the absence of substrates, shows slow but yet significant NADPH oxidase activity. Acts as a positive modulator of cholesterol biosynthesis as well as glucose homeostasis, promoting metabolic aging via pleiotropic effects.</text>
</comment>
<evidence type="ECO:0000256" key="1">
    <source>
        <dbReference type="ARBA" id="ARBA00001974"/>
    </source>
</evidence>
<evidence type="ECO:0000256" key="6">
    <source>
        <dbReference type="ARBA" id="ARBA00022553"/>
    </source>
</evidence>
<evidence type="ECO:0000256" key="5">
    <source>
        <dbReference type="ARBA" id="ARBA00022481"/>
    </source>
</evidence>
<dbReference type="InterPro" id="IPR050346">
    <property type="entry name" value="FMO-like"/>
</dbReference>
<feature type="transmembrane region" description="Helical" evidence="34">
    <location>
        <begin position="459"/>
        <end position="478"/>
    </location>
</feature>
<name>A0A2R2MPQ8_LINAN</name>
<comment type="catalytic activity">
    <reaction evidence="27">
        <text>trimethylamine + NADPH + O2 = trimethylamine N-oxide + NADP(+) + H2O</text>
        <dbReference type="Rhea" id="RHEA:31979"/>
        <dbReference type="ChEBI" id="CHEBI:15377"/>
        <dbReference type="ChEBI" id="CHEBI:15379"/>
        <dbReference type="ChEBI" id="CHEBI:15724"/>
        <dbReference type="ChEBI" id="CHEBI:57783"/>
        <dbReference type="ChEBI" id="CHEBI:58349"/>
        <dbReference type="ChEBI" id="CHEBI:58389"/>
        <dbReference type="EC" id="1.14.13.148"/>
    </reaction>
    <physiologicalReaction direction="left-to-right" evidence="27">
        <dbReference type="Rhea" id="RHEA:31980"/>
    </physiologicalReaction>
</comment>
<evidence type="ECO:0000256" key="24">
    <source>
        <dbReference type="ARBA" id="ARBA00047864"/>
    </source>
</evidence>
<keyword evidence="35" id="KW-1185">Reference proteome</keyword>
<reference evidence="36" key="1">
    <citation type="submission" date="2025-08" db="UniProtKB">
        <authorList>
            <consortium name="RefSeq"/>
        </authorList>
    </citation>
    <scope>IDENTIFICATION</scope>
    <source>
        <tissue evidence="36">Gonads</tissue>
    </source>
</reference>
<evidence type="ECO:0000256" key="18">
    <source>
        <dbReference type="ARBA" id="ARBA00045722"/>
    </source>
</evidence>
<keyword evidence="6" id="KW-0597">Phosphoprotein</keyword>
<keyword evidence="15 33" id="KW-0503">Monooxygenase</keyword>
<dbReference type="GO" id="GO:0050661">
    <property type="term" value="F:NADP binding"/>
    <property type="evidence" value="ECO:0007669"/>
    <property type="project" value="InterPro"/>
</dbReference>
<evidence type="ECO:0000256" key="11">
    <source>
        <dbReference type="ARBA" id="ARBA00022848"/>
    </source>
</evidence>
<comment type="catalytic activity">
    <reaction evidence="20">
        <text>hypotaurine + NADH + O2 + H(+) = taurine + NAD(+) + H2O</text>
        <dbReference type="Rhea" id="RHEA:74111"/>
        <dbReference type="ChEBI" id="CHEBI:15377"/>
        <dbReference type="ChEBI" id="CHEBI:15378"/>
        <dbReference type="ChEBI" id="CHEBI:15379"/>
        <dbReference type="ChEBI" id="CHEBI:57540"/>
        <dbReference type="ChEBI" id="CHEBI:57853"/>
        <dbReference type="ChEBI" id="CHEBI:57945"/>
        <dbReference type="ChEBI" id="CHEBI:507393"/>
        <dbReference type="EC" id="1.14.13.8"/>
    </reaction>
    <physiologicalReaction direction="left-to-right" evidence="20">
        <dbReference type="Rhea" id="RHEA:74112"/>
    </physiologicalReaction>
</comment>
<evidence type="ECO:0000256" key="13">
    <source>
        <dbReference type="ARBA" id="ARBA00022989"/>
    </source>
</evidence>
<evidence type="ECO:0000256" key="7">
    <source>
        <dbReference type="ARBA" id="ARBA00022630"/>
    </source>
</evidence>
<dbReference type="GO" id="GO:0047822">
    <property type="term" value="F:hypotaurine monooxygenase activity"/>
    <property type="evidence" value="ECO:0007669"/>
    <property type="project" value="RHEA"/>
</dbReference>
<evidence type="ECO:0000256" key="27">
    <source>
        <dbReference type="ARBA" id="ARBA00048088"/>
    </source>
</evidence>
<evidence type="ECO:0000256" key="29">
    <source>
        <dbReference type="ARBA" id="ARBA00048989"/>
    </source>
</evidence>
<evidence type="ECO:0000256" key="8">
    <source>
        <dbReference type="ARBA" id="ARBA00022692"/>
    </source>
</evidence>
<proteinExistence type="inferred from homology"/>
<evidence type="ECO:0000256" key="4">
    <source>
        <dbReference type="ARBA" id="ARBA00009183"/>
    </source>
</evidence>
<dbReference type="KEGG" id="lak:106167749"/>
<keyword evidence="12" id="KW-0521">NADP</keyword>
<evidence type="ECO:0000256" key="25">
    <source>
        <dbReference type="ARBA" id="ARBA00047977"/>
    </source>
</evidence>
<evidence type="ECO:0000256" key="22">
    <source>
        <dbReference type="ARBA" id="ARBA00047574"/>
    </source>
</evidence>